<protein>
    <recommendedName>
        <fullName evidence="1">NYN domain-containing protein</fullName>
    </recommendedName>
</protein>
<keyword evidence="3" id="KW-1185">Reference proteome</keyword>
<dbReference type="Pfam" id="PF01936">
    <property type="entry name" value="NYN"/>
    <property type="match status" value="1"/>
</dbReference>
<dbReference type="PATRIC" id="fig|111780.3.peg.28"/>
<proteinExistence type="predicted"/>
<evidence type="ECO:0000313" key="3">
    <source>
        <dbReference type="Proteomes" id="UP000010473"/>
    </source>
</evidence>
<feature type="domain" description="NYN" evidence="1">
    <location>
        <begin position="21"/>
        <end position="169"/>
    </location>
</feature>
<dbReference type="AlphaFoldDB" id="K9XPR6"/>
<dbReference type="HOGENOM" id="CLU_1097832_0_0_3"/>
<dbReference type="EMBL" id="CP003653">
    <property type="protein sequence ID" value="AFZ33657.1"/>
    <property type="molecule type" value="Genomic_DNA"/>
</dbReference>
<accession>K9XPR6</accession>
<reference evidence="3" key="1">
    <citation type="journal article" date="2013" name="Proc. Natl. Acad. Sci. U.S.A.">
        <title>Improving the coverage of the cyanobacterial phylum using diversity-driven genome sequencing.</title>
        <authorList>
            <person name="Shih P.M."/>
            <person name="Wu D."/>
            <person name="Latifi A."/>
            <person name="Axen S.D."/>
            <person name="Fewer D.P."/>
            <person name="Talla E."/>
            <person name="Calteau A."/>
            <person name="Cai F."/>
            <person name="Tandeau de Marsac N."/>
            <person name="Rippka R."/>
            <person name="Herdman M."/>
            <person name="Sivonen K."/>
            <person name="Coursin T."/>
            <person name="Laurent T."/>
            <person name="Goodwin L."/>
            <person name="Nolan M."/>
            <person name="Davenport K.W."/>
            <person name="Han C.S."/>
            <person name="Rubin E.M."/>
            <person name="Eisen J.A."/>
            <person name="Woyke T."/>
            <person name="Gugger M."/>
            <person name="Kerfeld C.A."/>
        </authorList>
    </citation>
    <scope>NUCLEOTIDE SEQUENCE [LARGE SCALE GENOMIC DNA]</scope>
    <source>
        <strain evidence="3">ATCC 29371 / PCC 7437</strain>
    </source>
</reference>
<dbReference type="KEGG" id="scs:Sta7437_0031"/>
<dbReference type="PANTHER" id="PTHR35811">
    <property type="entry name" value="SLR1870 PROTEIN"/>
    <property type="match status" value="1"/>
</dbReference>
<dbReference type="PANTHER" id="PTHR35811:SF1">
    <property type="entry name" value="HTH OST-TYPE DOMAIN-CONTAINING PROTEIN"/>
    <property type="match status" value="1"/>
</dbReference>
<dbReference type="eggNOG" id="COG1432">
    <property type="taxonomic scope" value="Bacteria"/>
</dbReference>
<dbReference type="GO" id="GO:0004540">
    <property type="term" value="F:RNA nuclease activity"/>
    <property type="evidence" value="ECO:0007669"/>
    <property type="project" value="InterPro"/>
</dbReference>
<gene>
    <name evidence="2" type="ordered locus">Sta7437_0031</name>
</gene>
<name>K9XPR6_STAC7</name>
<dbReference type="Gene3D" id="3.40.50.1010">
    <property type="entry name" value="5'-nuclease"/>
    <property type="match status" value="1"/>
</dbReference>
<dbReference type="Proteomes" id="UP000010473">
    <property type="component" value="Chromosome"/>
</dbReference>
<organism evidence="2 3">
    <name type="scientific">Stanieria cyanosphaera (strain ATCC 29371 / PCC 7437)</name>
    <dbReference type="NCBI Taxonomy" id="111780"/>
    <lineage>
        <taxon>Bacteria</taxon>
        <taxon>Bacillati</taxon>
        <taxon>Cyanobacteriota</taxon>
        <taxon>Cyanophyceae</taxon>
        <taxon>Pleurocapsales</taxon>
        <taxon>Dermocarpellaceae</taxon>
        <taxon>Stanieria</taxon>
    </lineage>
</organism>
<sequence length="273" mass="31749">MRPRSLGTLWSNQIFMNRLFVAIYIDLENIPCSKFQLKALIKQLELESNQGNHSAIKPVFSIKRAYGLLDSVNTDFKKQLSELGFYMIHTIRIGEKKNRADLFISIDAFESLYLNNPNINRYIFLTSDSDFTVIGEKLRTYGKDVWLVCRKQDRERAILSNAFDKLLYLEDYYESEQNSLQKINKSDQQENDELAKKAFIEVLNTIDPDKLPCNISVIHDRMKLSDPGLDMRNTSFKSFKTLVNFFEGQKMIETQPGEANKPWLLVAIPREEI</sequence>
<evidence type="ECO:0000259" key="1">
    <source>
        <dbReference type="Pfam" id="PF01936"/>
    </source>
</evidence>
<dbReference type="InterPro" id="IPR021139">
    <property type="entry name" value="NYN"/>
</dbReference>
<evidence type="ECO:0000313" key="2">
    <source>
        <dbReference type="EMBL" id="AFZ33657.1"/>
    </source>
</evidence>